<dbReference type="Pfam" id="PF17846">
    <property type="entry name" value="XRN_M"/>
    <property type="match status" value="1"/>
</dbReference>
<proteinExistence type="predicted"/>
<sequence length="158" mass="17868">MHGKGFTWQLPFIDGKKLLSATRKLEATLTAEEQIRNSVMLELLYVHPLHPLASQVISYYQINYQLCPHERFLWPIDRNASDRAIPSSNIDLHCAHRSCNLEKCKVCGDIVPKKHAEEHFLNTHASVTCSLCSEAMEHEILAIHKGGILEPDRALSSV</sequence>
<evidence type="ECO:0000259" key="1">
    <source>
        <dbReference type="Pfam" id="PF17846"/>
    </source>
</evidence>
<dbReference type="OrthoDB" id="193703at2759"/>
<gene>
    <name evidence="2" type="ORF">HRI_000194900</name>
</gene>
<dbReference type="EMBL" id="BSYR01000003">
    <property type="protein sequence ID" value="GMI65256.1"/>
    <property type="molecule type" value="Genomic_DNA"/>
</dbReference>
<evidence type="ECO:0000313" key="3">
    <source>
        <dbReference type="Proteomes" id="UP001165190"/>
    </source>
</evidence>
<dbReference type="InterPro" id="IPR051986">
    <property type="entry name" value="Innate_Immune_Apopt_Reg"/>
</dbReference>
<feature type="domain" description="Xrn1 helical" evidence="1">
    <location>
        <begin position="1"/>
        <end position="60"/>
    </location>
</feature>
<dbReference type="PANTHER" id="PTHR16295:SF10">
    <property type="entry name" value="EXPRESSED PROTEIN"/>
    <property type="match status" value="1"/>
</dbReference>
<dbReference type="PANTHER" id="PTHR16295">
    <property type="entry name" value="TRAF-TYPE ZINC FINGER PROTEIN-RELATED"/>
    <property type="match status" value="1"/>
</dbReference>
<protein>
    <recommendedName>
        <fullName evidence="1">Xrn1 helical domain-containing protein</fullName>
    </recommendedName>
</protein>
<dbReference type="GO" id="GO:0005739">
    <property type="term" value="C:mitochondrion"/>
    <property type="evidence" value="ECO:0007669"/>
    <property type="project" value="TreeGrafter"/>
</dbReference>
<keyword evidence="3" id="KW-1185">Reference proteome</keyword>
<accession>A0A9W7LIA2</accession>
<organism evidence="2 3">
    <name type="scientific">Hibiscus trionum</name>
    <name type="common">Flower of an hour</name>
    <dbReference type="NCBI Taxonomy" id="183268"/>
    <lineage>
        <taxon>Eukaryota</taxon>
        <taxon>Viridiplantae</taxon>
        <taxon>Streptophyta</taxon>
        <taxon>Embryophyta</taxon>
        <taxon>Tracheophyta</taxon>
        <taxon>Spermatophyta</taxon>
        <taxon>Magnoliopsida</taxon>
        <taxon>eudicotyledons</taxon>
        <taxon>Gunneridae</taxon>
        <taxon>Pentapetalae</taxon>
        <taxon>rosids</taxon>
        <taxon>malvids</taxon>
        <taxon>Malvales</taxon>
        <taxon>Malvaceae</taxon>
        <taxon>Malvoideae</taxon>
        <taxon>Hibiscus</taxon>
    </lineage>
</organism>
<reference evidence="2" key="1">
    <citation type="submission" date="2023-05" db="EMBL/GenBank/DDBJ databases">
        <title>Genome and transcriptome analyses reveal genes involved in the formation of fine ridges on petal epidermal cells in Hibiscus trionum.</title>
        <authorList>
            <person name="Koshimizu S."/>
            <person name="Masuda S."/>
            <person name="Ishii T."/>
            <person name="Shirasu K."/>
            <person name="Hoshino A."/>
            <person name="Arita M."/>
        </authorList>
    </citation>
    <scope>NUCLEOTIDE SEQUENCE</scope>
    <source>
        <strain evidence="2">Hamamatsu line</strain>
    </source>
</reference>
<dbReference type="AlphaFoldDB" id="A0A9W7LIA2"/>
<comment type="caution">
    <text evidence="2">The sequence shown here is derived from an EMBL/GenBank/DDBJ whole genome shotgun (WGS) entry which is preliminary data.</text>
</comment>
<dbReference type="Proteomes" id="UP001165190">
    <property type="component" value="Unassembled WGS sequence"/>
</dbReference>
<evidence type="ECO:0000313" key="2">
    <source>
        <dbReference type="EMBL" id="GMI65256.1"/>
    </source>
</evidence>
<dbReference type="InterPro" id="IPR041412">
    <property type="entry name" value="Xrn1_helical"/>
</dbReference>
<name>A0A9W7LIA2_HIBTR</name>